<dbReference type="Proteomes" id="UP000226179">
    <property type="component" value="Unassembled WGS sequence"/>
</dbReference>
<organism evidence="1 2">
    <name type="scientific">Fusobacterium animalis</name>
    <dbReference type="NCBI Taxonomy" id="76859"/>
    <lineage>
        <taxon>Bacteria</taxon>
        <taxon>Fusobacteriati</taxon>
        <taxon>Fusobacteriota</taxon>
        <taxon>Fusobacteriia</taxon>
        <taxon>Fusobacteriales</taxon>
        <taxon>Fusobacteriaceae</taxon>
        <taxon>Fusobacterium</taxon>
    </lineage>
</organism>
<name>A0A2B7YUW0_9FUSO</name>
<dbReference type="RefSeq" id="WP_158411522.1">
    <property type="nucleotide sequence ID" value="NZ_CP077150.1"/>
</dbReference>
<evidence type="ECO:0000313" key="2">
    <source>
        <dbReference type="Proteomes" id="UP000226179"/>
    </source>
</evidence>
<comment type="caution">
    <text evidence="1">The sequence shown here is derived from an EMBL/GenBank/DDBJ whole genome shotgun (WGS) entry which is preliminary data.</text>
</comment>
<reference evidence="1 2" key="1">
    <citation type="submission" date="2017-06" db="EMBL/GenBank/DDBJ databases">
        <title>Draft genome sequence of Fusobacterium nucleatum subsp. animalis KCOM 1280 (=ChDC F318).</title>
        <authorList>
            <person name="Kook J.-K."/>
            <person name="Park S.-N."/>
            <person name="Lim Y.K."/>
            <person name="Roh H."/>
        </authorList>
    </citation>
    <scope>NUCLEOTIDE SEQUENCE [LARGE SCALE GENOMIC DNA]</scope>
    <source>
        <strain evidence="2">KCOM 1280 ( ChDC F318)</strain>
    </source>
</reference>
<dbReference type="EMBL" id="NJGJ01000001">
    <property type="protein sequence ID" value="PGH24678.1"/>
    <property type="molecule type" value="Genomic_DNA"/>
</dbReference>
<proteinExistence type="predicted"/>
<accession>A0A2B7YUW0</accession>
<gene>
    <name evidence="1" type="ORF">RN90_04160</name>
</gene>
<protein>
    <submittedName>
        <fullName evidence="1">Uncharacterized protein</fullName>
    </submittedName>
</protein>
<evidence type="ECO:0000313" key="1">
    <source>
        <dbReference type="EMBL" id="PGH24678.1"/>
    </source>
</evidence>
<sequence>MNNTYARLVIYRNVLGNKNIYDHELFGIMLELIYSNTITIDEFLEISKDIIKYKTENIRYLNELDKEQENIYETLTGDTKKKEAFRKNLLNFVKKYIKYLNNKEKKTMKTTNPVKKEKVTLSGKRYISKEYIDNIEENKEHITLAIQLNEENLNKVMIII</sequence>
<dbReference type="AlphaFoldDB" id="A0A2B7YUW0"/>